<reference evidence="1 2" key="1">
    <citation type="journal article" date="2007" name="Virology">
        <title>Sequence and annotation of the 314-kb MT325 and the 321-kb FR483 viruses that infect Chlorella Pbi.</title>
        <authorList>
            <person name="Fitzgerald L.A."/>
            <person name="Graves M.V."/>
            <person name="Li X."/>
            <person name="Feldblyum T."/>
            <person name="Hartigan J."/>
            <person name="Van Etten J.L."/>
        </authorList>
    </citation>
    <scope>NUCLEOTIDE SEQUENCE [LARGE SCALE GENOMIC DNA]</scope>
    <source>
        <strain evidence="1 2">FR483</strain>
    </source>
</reference>
<organismHost>
    <name type="scientific">Paramecium bursaria</name>
    <dbReference type="NCBI Taxonomy" id="74790"/>
</organismHost>
<dbReference type="KEGG" id="vg:5470094"/>
<gene>
    <name evidence="1" type="primary">n842L</name>
    <name evidence="1" type="ORF">FR483_n842L</name>
</gene>
<dbReference type="Proteomes" id="UP000204095">
    <property type="component" value="Segment"/>
</dbReference>
<protein>
    <submittedName>
        <fullName evidence="1">Uncharacterized protein n842L</fullName>
    </submittedName>
</protein>
<accession>A7J8J6</accession>
<dbReference type="RefSeq" id="YP_001426474.1">
    <property type="nucleotide sequence ID" value="NC_008603.1"/>
</dbReference>
<evidence type="ECO:0000313" key="2">
    <source>
        <dbReference type="Proteomes" id="UP000204095"/>
    </source>
</evidence>
<evidence type="ECO:0000313" key="1">
    <source>
        <dbReference type="EMBL" id="ABT16127.1"/>
    </source>
</evidence>
<dbReference type="GeneID" id="5470094"/>
<organism evidence="1 2">
    <name type="scientific">Paramecium bursaria Chlorella virus FR483</name>
    <name type="common">PBCV-FR483</name>
    <dbReference type="NCBI Taxonomy" id="399781"/>
    <lineage>
        <taxon>Viruses</taxon>
        <taxon>Varidnaviria</taxon>
        <taxon>Bamfordvirae</taxon>
        <taxon>Nucleocytoviricota</taxon>
        <taxon>Megaviricetes</taxon>
        <taxon>Algavirales</taxon>
        <taxon>Phycodnaviridae</taxon>
        <taxon>Chlorovirus</taxon>
        <taxon>Chlorovirus conductrix</taxon>
        <taxon>Paramecium bursaria Chlorella virus A1</taxon>
    </lineage>
</organism>
<sequence length="65" mass="7916">MWICNFPRLRVACCRRSVWLGTSRVSRQTLFLQSQVFWPTRCLRGLVFRESLFPCGRVYWHTFFL</sequence>
<name>A7J8J6_PBCVF</name>
<dbReference type="EMBL" id="DQ890022">
    <property type="protein sequence ID" value="ABT16127.1"/>
    <property type="molecule type" value="Genomic_DNA"/>
</dbReference>
<proteinExistence type="predicted"/>